<evidence type="ECO:0000256" key="5">
    <source>
        <dbReference type="ARBA" id="ARBA00022723"/>
    </source>
</evidence>
<dbReference type="NCBIfam" id="NF004046">
    <property type="entry name" value="PRK05563.1"/>
    <property type="match status" value="1"/>
</dbReference>
<dbReference type="InterPro" id="IPR001270">
    <property type="entry name" value="ClpA/B"/>
</dbReference>
<evidence type="ECO:0000256" key="4">
    <source>
        <dbReference type="ARBA" id="ARBA00022705"/>
    </source>
</evidence>
<comment type="caution">
    <text evidence="14">The sequence shown here is derived from an EMBL/GenBank/DDBJ whole genome shotgun (WGS) entry which is preliminary data.</text>
</comment>
<evidence type="ECO:0000256" key="11">
    <source>
        <dbReference type="RuleBase" id="RU364063"/>
    </source>
</evidence>
<dbReference type="NCBIfam" id="TIGR02397">
    <property type="entry name" value="dnaX_nterm"/>
    <property type="match status" value="1"/>
</dbReference>
<dbReference type="AlphaFoldDB" id="A0A9D7XMQ7"/>
<dbReference type="SUPFAM" id="SSF52540">
    <property type="entry name" value="P-loop containing nucleoside triphosphate hydrolases"/>
    <property type="match status" value="1"/>
</dbReference>
<dbReference type="SUPFAM" id="SSF48019">
    <property type="entry name" value="post-AAA+ oligomerization domain-like"/>
    <property type="match status" value="1"/>
</dbReference>
<dbReference type="Pfam" id="PF12169">
    <property type="entry name" value="DNA_pol3_gamma3"/>
    <property type="match status" value="1"/>
</dbReference>
<dbReference type="PRINTS" id="PR00300">
    <property type="entry name" value="CLPPROTEASEA"/>
</dbReference>
<dbReference type="InterPro" id="IPR012763">
    <property type="entry name" value="DNA_pol_III_sug/sutau_N"/>
</dbReference>
<evidence type="ECO:0000256" key="12">
    <source>
        <dbReference type="SAM" id="MobiDB-lite"/>
    </source>
</evidence>
<evidence type="ECO:0000313" key="15">
    <source>
        <dbReference type="Proteomes" id="UP000808337"/>
    </source>
</evidence>
<protein>
    <recommendedName>
        <fullName evidence="11">DNA polymerase III subunit gamma/tau</fullName>
        <ecNumber evidence="11">2.7.7.7</ecNumber>
    </recommendedName>
</protein>
<dbReference type="GO" id="GO:0009360">
    <property type="term" value="C:DNA polymerase III complex"/>
    <property type="evidence" value="ECO:0007669"/>
    <property type="project" value="InterPro"/>
</dbReference>
<dbReference type="GO" id="GO:0006261">
    <property type="term" value="P:DNA-templated DNA replication"/>
    <property type="evidence" value="ECO:0007669"/>
    <property type="project" value="TreeGrafter"/>
</dbReference>
<evidence type="ECO:0000313" key="14">
    <source>
        <dbReference type="EMBL" id="MBK9982539.1"/>
    </source>
</evidence>
<dbReference type="GO" id="GO:0005524">
    <property type="term" value="F:ATP binding"/>
    <property type="evidence" value="ECO:0007669"/>
    <property type="project" value="UniProtKB-KW"/>
</dbReference>
<dbReference type="PANTHER" id="PTHR11669">
    <property type="entry name" value="REPLICATION FACTOR C / DNA POLYMERASE III GAMMA-TAU SUBUNIT"/>
    <property type="match status" value="1"/>
</dbReference>
<keyword evidence="8 11" id="KW-0067">ATP-binding</keyword>
<evidence type="ECO:0000256" key="6">
    <source>
        <dbReference type="ARBA" id="ARBA00022741"/>
    </source>
</evidence>
<proteinExistence type="inferred from homology"/>
<dbReference type="FunFam" id="1.10.8.60:FF:000013">
    <property type="entry name" value="DNA polymerase III subunit gamma/tau"/>
    <property type="match status" value="1"/>
</dbReference>
<dbReference type="FunFam" id="3.40.50.300:FF:000014">
    <property type="entry name" value="DNA polymerase III subunit gamma/tau"/>
    <property type="match status" value="1"/>
</dbReference>
<dbReference type="Gene3D" id="3.40.50.300">
    <property type="entry name" value="P-loop containing nucleotide triphosphate hydrolases"/>
    <property type="match status" value="1"/>
</dbReference>
<dbReference type="SMART" id="SM00382">
    <property type="entry name" value="AAA"/>
    <property type="match status" value="1"/>
</dbReference>
<gene>
    <name evidence="11 14" type="primary">dnaX</name>
    <name evidence="14" type="ORF">IPP15_08950</name>
</gene>
<dbReference type="Gene3D" id="1.20.272.10">
    <property type="match status" value="1"/>
</dbReference>
<dbReference type="Pfam" id="PF13177">
    <property type="entry name" value="DNA_pol3_delta2"/>
    <property type="match status" value="1"/>
</dbReference>
<dbReference type="InterPro" id="IPR050238">
    <property type="entry name" value="DNA_Rep/Repair_Clamp_Loader"/>
</dbReference>
<comment type="catalytic activity">
    <reaction evidence="10 11">
        <text>DNA(n) + a 2'-deoxyribonucleoside 5'-triphosphate = DNA(n+1) + diphosphate</text>
        <dbReference type="Rhea" id="RHEA:22508"/>
        <dbReference type="Rhea" id="RHEA-COMP:17339"/>
        <dbReference type="Rhea" id="RHEA-COMP:17340"/>
        <dbReference type="ChEBI" id="CHEBI:33019"/>
        <dbReference type="ChEBI" id="CHEBI:61560"/>
        <dbReference type="ChEBI" id="CHEBI:173112"/>
        <dbReference type="EC" id="2.7.7.7"/>
    </reaction>
</comment>
<dbReference type="InterPro" id="IPR003593">
    <property type="entry name" value="AAA+_ATPase"/>
</dbReference>
<evidence type="ECO:0000256" key="9">
    <source>
        <dbReference type="ARBA" id="ARBA00022932"/>
    </source>
</evidence>
<keyword evidence="3 11" id="KW-0548">Nucleotidyltransferase</keyword>
<evidence type="ECO:0000256" key="8">
    <source>
        <dbReference type="ARBA" id="ARBA00022840"/>
    </source>
</evidence>
<dbReference type="GO" id="GO:0003677">
    <property type="term" value="F:DNA binding"/>
    <property type="evidence" value="ECO:0007669"/>
    <property type="project" value="InterPro"/>
</dbReference>
<evidence type="ECO:0000259" key="13">
    <source>
        <dbReference type="SMART" id="SM00382"/>
    </source>
</evidence>
<dbReference type="InterPro" id="IPR045085">
    <property type="entry name" value="HLD_clamp_pol_III_gamma_tau"/>
</dbReference>
<dbReference type="Proteomes" id="UP000808337">
    <property type="component" value="Unassembled WGS sequence"/>
</dbReference>
<name>A0A9D7XMQ7_9BACT</name>
<organism evidence="14 15">
    <name type="scientific">Candidatus Opimibacter skivensis</name>
    <dbReference type="NCBI Taxonomy" id="2982028"/>
    <lineage>
        <taxon>Bacteria</taxon>
        <taxon>Pseudomonadati</taxon>
        <taxon>Bacteroidota</taxon>
        <taxon>Saprospiria</taxon>
        <taxon>Saprospirales</taxon>
        <taxon>Saprospiraceae</taxon>
        <taxon>Candidatus Opimibacter</taxon>
    </lineage>
</organism>
<dbReference type="InterPro" id="IPR022754">
    <property type="entry name" value="DNA_pol_III_gamma-3"/>
</dbReference>
<comment type="similarity">
    <text evidence="1 11">Belongs to the DnaX/STICHEL family.</text>
</comment>
<comment type="subunit">
    <text evidence="11">DNA polymerase III contains a core (composed of alpha, epsilon and theta chains) that associates with a tau subunit. This core dimerizes to form the POLIII' complex. PolIII' associates with the gamma complex (composed of gamma, delta, delta', psi and chi chains) and with the beta chain to form the complete DNA polymerase III complex.</text>
</comment>
<dbReference type="InterPro" id="IPR027417">
    <property type="entry name" value="P-loop_NTPase"/>
</dbReference>
<feature type="region of interest" description="Disordered" evidence="12">
    <location>
        <begin position="372"/>
        <end position="397"/>
    </location>
</feature>
<comment type="function">
    <text evidence="11">DNA polymerase III is a complex, multichain enzyme responsible for most of the replicative synthesis in bacteria. This DNA polymerase also exhibits 3' to 5' exonuclease activity.</text>
</comment>
<dbReference type="GO" id="GO:0046872">
    <property type="term" value="F:metal ion binding"/>
    <property type="evidence" value="ECO:0007669"/>
    <property type="project" value="UniProtKB-KW"/>
</dbReference>
<evidence type="ECO:0000256" key="10">
    <source>
        <dbReference type="ARBA" id="ARBA00049244"/>
    </source>
</evidence>
<evidence type="ECO:0000256" key="3">
    <source>
        <dbReference type="ARBA" id="ARBA00022695"/>
    </source>
</evidence>
<keyword evidence="5" id="KW-0479">Metal-binding</keyword>
<sequence>MSQYVVSARKYRPNTFADVVGQRHVTDTLTHSLKSGQVAHAYLFCGPRGVGKTTVARILAKAINCENLTGEGESCNVCDSCRSFDINSSFNIFELDAASNNSVENIRALIEQVRFPPSQGRFKVYIIDEVHMLSAAAFNAFLKTLEEPPPYVKFILATTEKHKILPTILSRCQSFDFRRIPVKEIAAHLREICTAESIQAEDDALVIISQKGDGSLRDSLSLFDRIASQSQGKITYAGVLESLQLLDYDYFFHMTDALMREDVSDVFLTLADIQKRGFDGEAFISGFSEHLRDVLLCKDTATAELLTHGDQIKSRYLRQAETISRSSLITYLDLINQCDIQYARALNKWLHIEMSLVRMCYAHRRRDTELPNLPVAEKKKPENGTVKTPSTEGSENRKKEIAVESISITTISETSTENITFRQEEKIIETISIKQLDPTAELKMDQQTDNSIPSLKGLSAMRQKAEIKHEEEKKKVPVLVLSVLLDFWKDFAENHSSPSLRQTMTEAIIEIKGEQTIVIRTGSQTGKNRILNETNLIDGLRSLVKLPDLHITIDIDPDLDRSKELIKPKKLLTNREKFEILSSKNPLINKLRDKLDLIPDQED</sequence>
<evidence type="ECO:0000256" key="7">
    <source>
        <dbReference type="ARBA" id="ARBA00022833"/>
    </source>
</evidence>
<keyword evidence="4 11" id="KW-0235">DNA replication</keyword>
<keyword evidence="7" id="KW-0862">Zinc</keyword>
<dbReference type="Gene3D" id="1.10.8.60">
    <property type="match status" value="1"/>
</dbReference>
<dbReference type="GO" id="GO:0003887">
    <property type="term" value="F:DNA-directed DNA polymerase activity"/>
    <property type="evidence" value="ECO:0007669"/>
    <property type="project" value="UniProtKB-KW"/>
</dbReference>
<dbReference type="CDD" id="cd18137">
    <property type="entry name" value="HLD_clamp_pol_III_gamma_tau"/>
    <property type="match status" value="1"/>
</dbReference>
<evidence type="ECO:0000256" key="1">
    <source>
        <dbReference type="ARBA" id="ARBA00006360"/>
    </source>
</evidence>
<reference evidence="14 15" key="1">
    <citation type="submission" date="2020-10" db="EMBL/GenBank/DDBJ databases">
        <title>Connecting structure to function with the recovery of over 1000 high-quality activated sludge metagenome-assembled genomes encoding full-length rRNA genes using long-read sequencing.</title>
        <authorList>
            <person name="Singleton C.M."/>
            <person name="Petriglieri F."/>
            <person name="Kristensen J.M."/>
            <person name="Kirkegaard R.H."/>
            <person name="Michaelsen T.Y."/>
            <person name="Andersen M.H."/>
            <person name="Karst S.M."/>
            <person name="Dueholm M.S."/>
            <person name="Nielsen P.H."/>
            <person name="Albertsen M."/>
        </authorList>
    </citation>
    <scope>NUCLEOTIDE SEQUENCE [LARGE SCALE GENOMIC DNA]</scope>
    <source>
        <strain evidence="14">Ribe_18-Q3-R11-54_MAXAC.273</strain>
    </source>
</reference>
<dbReference type="EMBL" id="JADKGY010000006">
    <property type="protein sequence ID" value="MBK9982539.1"/>
    <property type="molecule type" value="Genomic_DNA"/>
</dbReference>
<dbReference type="CDD" id="cd00009">
    <property type="entry name" value="AAA"/>
    <property type="match status" value="1"/>
</dbReference>
<evidence type="ECO:0000256" key="2">
    <source>
        <dbReference type="ARBA" id="ARBA00022679"/>
    </source>
</evidence>
<keyword evidence="6 11" id="KW-0547">Nucleotide-binding</keyword>
<dbReference type="Pfam" id="PF22608">
    <property type="entry name" value="DNAX_ATPase_lid"/>
    <property type="match status" value="1"/>
</dbReference>
<keyword evidence="9 11" id="KW-0239">DNA-directed DNA polymerase</keyword>
<accession>A0A9D7XMQ7</accession>
<feature type="domain" description="AAA+ ATPase" evidence="13">
    <location>
        <begin position="38"/>
        <end position="181"/>
    </location>
</feature>
<dbReference type="EC" id="2.7.7.7" evidence="11"/>
<dbReference type="InterPro" id="IPR008921">
    <property type="entry name" value="DNA_pol3_clamp-load_cplx_C"/>
</dbReference>
<keyword evidence="2 11" id="KW-0808">Transferase</keyword>
<dbReference type="PANTHER" id="PTHR11669:SF0">
    <property type="entry name" value="PROTEIN STICHEL-LIKE 2"/>
    <property type="match status" value="1"/>
</dbReference>